<accession>A0ACC2NZR8</accession>
<comment type="caution">
    <text evidence="1">The sequence shown here is derived from an EMBL/GenBank/DDBJ whole genome shotgun (WGS) entry which is preliminary data.</text>
</comment>
<organism evidence="1 2">
    <name type="scientific">Eretmocerus hayati</name>
    <dbReference type="NCBI Taxonomy" id="131215"/>
    <lineage>
        <taxon>Eukaryota</taxon>
        <taxon>Metazoa</taxon>
        <taxon>Ecdysozoa</taxon>
        <taxon>Arthropoda</taxon>
        <taxon>Hexapoda</taxon>
        <taxon>Insecta</taxon>
        <taxon>Pterygota</taxon>
        <taxon>Neoptera</taxon>
        <taxon>Endopterygota</taxon>
        <taxon>Hymenoptera</taxon>
        <taxon>Apocrita</taxon>
        <taxon>Proctotrupomorpha</taxon>
        <taxon>Chalcidoidea</taxon>
        <taxon>Aphelinidae</taxon>
        <taxon>Aphelininae</taxon>
        <taxon>Eretmocerus</taxon>
    </lineage>
</organism>
<reference evidence="1" key="1">
    <citation type="submission" date="2023-04" db="EMBL/GenBank/DDBJ databases">
        <title>A chromosome-level genome assembly of the parasitoid wasp Eretmocerus hayati.</title>
        <authorList>
            <person name="Zhong Y."/>
            <person name="Liu S."/>
            <person name="Liu Y."/>
        </authorList>
    </citation>
    <scope>NUCLEOTIDE SEQUENCE</scope>
    <source>
        <strain evidence="1">ZJU_SS_LIU_2023</strain>
    </source>
</reference>
<dbReference type="Proteomes" id="UP001239111">
    <property type="component" value="Chromosome 2"/>
</dbReference>
<evidence type="ECO:0000313" key="1">
    <source>
        <dbReference type="EMBL" id="KAJ8676658.1"/>
    </source>
</evidence>
<dbReference type="EMBL" id="CM056742">
    <property type="protein sequence ID" value="KAJ8676658.1"/>
    <property type="molecule type" value="Genomic_DNA"/>
</dbReference>
<gene>
    <name evidence="1" type="ORF">QAD02_012445</name>
</gene>
<name>A0ACC2NZR8_9HYME</name>
<proteinExistence type="predicted"/>
<sequence length="1077" mass="122058">MSQLSDDESSDSSNEYLVPADKIDLNSSFFSSTAKKVVSKNAQSQNLEDSDEDFDCYDEENVSSAELLSQVLKNLENAKSSTYGASDSQQESSTSLRAAQNDPLVGSKEDQLAKEINDLLYQGESAASLAKHEKDDGSEDESRPEHQKNYVIPQEGVKVHLPGENLVFDKKKKKQQDLQKVLQNKINQRIRKTQVYVHKVGLLTCLAHGFYLNKVANDPELLGIALSLVSPSDYPSEKPDIKYLQKFTRWFGGIFKIFNEHKTTRFSSDSLLQCLSEKKIHNYVELCLLYVATVRGMGIPCRIVISLQPPPLKPTQEQLFKVPNDESNSSGQKMAKSSETKKSRKSINKAPAKKGKGSRKKTLSPEKPVPTNSREALKTANSEARKKAAAILKEKFSPSSPSKCIKNRAPKESMPNTSSAISSITSNSSSPIKTKTDFCSDHESIEEDHNLSIAEKLSLKLKRKGNAPSSKDKLVCKNEKTELSKKRKHRASSGDGSSDESDESEFSTDDEFVKKKPKIRPIDTSKTKSAISKFAYTSKNHRKVLSSDDENPKPNKQVYNLWVEVYLESEKSWISVNVMDQRVHCVADIYKKAGAPVLYIIAWNMDDSLKDVTRRYCPHWMTDTRKKRVEEKWWKETLSVWEEKKTAISKAEDEQLLQRELEQPLPKSVSECKGHPLYVLVRHLLKFEALYPPDAVPLGHLKTGEAIYSRYCVHTLYSRETWVRRARVVKPAQEPYKIVKSMPKYDKLSGMKIKDQPLELFGKWQTTPYEPPEAKDGIVPRNEYGNVDLFQMCMLPKGCSYINLPALSRIARKLNIDCAPACVGFNFGGRGALPAFEGFVVCSEYEDTLRDAWEQEQIDSQKRNKEKREKRIYGNWKKLIKGLLIKQKLAAKYNFDTEEQGESEEENEIHPSKVKAIFEKKNVKTIKKYNPEKKAKGSEKEELKKKDSETNGSEMQKSDRLKSEARKLEARKSDKQRSETASSTKKNLKVRDIDDDQNRDKGESNSGEEYIVEKSSSKNSRRVSKEVKGSEKDEADNKSRARSSKDTTSAKKATNVATRSSKRNKQEPGPLPKKTRR</sequence>
<protein>
    <submittedName>
        <fullName evidence="1">Uncharacterized protein</fullName>
    </submittedName>
</protein>
<evidence type="ECO:0000313" key="2">
    <source>
        <dbReference type="Proteomes" id="UP001239111"/>
    </source>
</evidence>
<keyword evidence="2" id="KW-1185">Reference proteome</keyword>